<reference evidence="1 2" key="1">
    <citation type="journal article" date="2014" name="Am. J. Bot.">
        <title>Genome assembly and annotation for red clover (Trifolium pratense; Fabaceae).</title>
        <authorList>
            <person name="Istvanek J."/>
            <person name="Jaros M."/>
            <person name="Krenek A."/>
            <person name="Repkova J."/>
        </authorList>
    </citation>
    <scope>NUCLEOTIDE SEQUENCE [LARGE SCALE GENOMIC DNA]</scope>
    <source>
        <strain evidence="2">cv. Tatra</strain>
        <tissue evidence="1">Young leaves</tissue>
    </source>
</reference>
<comment type="caution">
    <text evidence="1">The sequence shown here is derived from an EMBL/GenBank/DDBJ whole genome shotgun (WGS) entry which is preliminary data.</text>
</comment>
<dbReference type="AlphaFoldDB" id="A0A2K3KPH1"/>
<gene>
    <name evidence="1" type="ORF">L195_g063872</name>
</gene>
<dbReference type="Proteomes" id="UP000236291">
    <property type="component" value="Unassembled WGS sequence"/>
</dbReference>
<evidence type="ECO:0000313" key="2">
    <source>
        <dbReference type="Proteomes" id="UP000236291"/>
    </source>
</evidence>
<proteinExistence type="predicted"/>
<name>A0A2K3KPH1_TRIPR</name>
<dbReference type="EMBL" id="ASHM01223660">
    <property type="protein sequence ID" value="PNX68195.1"/>
    <property type="molecule type" value="Genomic_DNA"/>
</dbReference>
<evidence type="ECO:0000313" key="1">
    <source>
        <dbReference type="EMBL" id="PNX68195.1"/>
    </source>
</evidence>
<reference evidence="1 2" key="2">
    <citation type="journal article" date="2017" name="Front. Plant Sci.">
        <title>Gene Classification and Mining of Molecular Markers Useful in Red Clover (Trifolium pratense) Breeding.</title>
        <authorList>
            <person name="Istvanek J."/>
            <person name="Dluhosova J."/>
            <person name="Dluhos P."/>
            <person name="Patkova L."/>
            <person name="Nedelnik J."/>
            <person name="Repkova J."/>
        </authorList>
    </citation>
    <scope>NUCLEOTIDE SEQUENCE [LARGE SCALE GENOMIC DNA]</scope>
    <source>
        <strain evidence="2">cv. Tatra</strain>
        <tissue evidence="1">Young leaves</tissue>
    </source>
</reference>
<protein>
    <submittedName>
        <fullName evidence="1">Uncharacterized protein</fullName>
    </submittedName>
</protein>
<accession>A0A2K3KPH1</accession>
<feature type="non-terminal residue" evidence="1">
    <location>
        <position position="1"/>
    </location>
</feature>
<organism evidence="1 2">
    <name type="scientific">Trifolium pratense</name>
    <name type="common">Red clover</name>
    <dbReference type="NCBI Taxonomy" id="57577"/>
    <lineage>
        <taxon>Eukaryota</taxon>
        <taxon>Viridiplantae</taxon>
        <taxon>Streptophyta</taxon>
        <taxon>Embryophyta</taxon>
        <taxon>Tracheophyta</taxon>
        <taxon>Spermatophyta</taxon>
        <taxon>Magnoliopsida</taxon>
        <taxon>eudicotyledons</taxon>
        <taxon>Gunneridae</taxon>
        <taxon>Pentapetalae</taxon>
        <taxon>rosids</taxon>
        <taxon>fabids</taxon>
        <taxon>Fabales</taxon>
        <taxon>Fabaceae</taxon>
        <taxon>Papilionoideae</taxon>
        <taxon>50 kb inversion clade</taxon>
        <taxon>NPAAA clade</taxon>
        <taxon>Hologalegina</taxon>
        <taxon>IRL clade</taxon>
        <taxon>Trifolieae</taxon>
        <taxon>Trifolium</taxon>
    </lineage>
</organism>
<sequence length="33" mass="3781">RGLEKMHLFNWKDIPELNSNGGLSLKGFTYCLV</sequence>